<dbReference type="GO" id="GO:0005667">
    <property type="term" value="C:transcription regulator complex"/>
    <property type="evidence" value="ECO:0007669"/>
    <property type="project" value="TreeGrafter"/>
</dbReference>
<dbReference type="PROSITE" id="PS51029">
    <property type="entry name" value="MADF"/>
    <property type="match status" value="1"/>
</dbReference>
<dbReference type="InterPro" id="IPR039353">
    <property type="entry name" value="TF_Adf1"/>
</dbReference>
<accession>A0A9Q0RUZ8</accession>
<evidence type="ECO:0000313" key="3">
    <source>
        <dbReference type="EMBL" id="KAJ6632855.1"/>
    </source>
</evidence>
<organism evidence="3 4">
    <name type="scientific">Pseudolycoriella hygida</name>
    <dbReference type="NCBI Taxonomy" id="35572"/>
    <lineage>
        <taxon>Eukaryota</taxon>
        <taxon>Metazoa</taxon>
        <taxon>Ecdysozoa</taxon>
        <taxon>Arthropoda</taxon>
        <taxon>Hexapoda</taxon>
        <taxon>Insecta</taxon>
        <taxon>Pterygota</taxon>
        <taxon>Neoptera</taxon>
        <taxon>Endopterygota</taxon>
        <taxon>Diptera</taxon>
        <taxon>Nematocera</taxon>
        <taxon>Sciaroidea</taxon>
        <taxon>Sciaridae</taxon>
        <taxon>Pseudolycoriella</taxon>
    </lineage>
</organism>
<name>A0A9Q0RUZ8_9DIPT</name>
<dbReference type="SMART" id="SM00595">
    <property type="entry name" value="MADF"/>
    <property type="match status" value="1"/>
</dbReference>
<evidence type="ECO:0000313" key="4">
    <source>
        <dbReference type="Proteomes" id="UP001151699"/>
    </source>
</evidence>
<dbReference type="OrthoDB" id="7763784at2759"/>
<feature type="domain" description="MADF" evidence="2">
    <location>
        <begin position="58"/>
        <end position="142"/>
    </location>
</feature>
<dbReference type="AlphaFoldDB" id="A0A9Q0RUZ8"/>
<protein>
    <recommendedName>
        <fullName evidence="2">MADF domain-containing protein</fullName>
    </recommendedName>
</protein>
<evidence type="ECO:0000259" key="2">
    <source>
        <dbReference type="PROSITE" id="PS51029"/>
    </source>
</evidence>
<dbReference type="EMBL" id="WJQU01002436">
    <property type="protein sequence ID" value="KAJ6632855.1"/>
    <property type="molecule type" value="Genomic_DNA"/>
</dbReference>
<reference evidence="3" key="1">
    <citation type="submission" date="2022-07" db="EMBL/GenBank/DDBJ databases">
        <authorList>
            <person name="Trinca V."/>
            <person name="Uliana J.V.C."/>
            <person name="Torres T.T."/>
            <person name="Ward R.J."/>
            <person name="Monesi N."/>
        </authorList>
    </citation>
    <scope>NUCLEOTIDE SEQUENCE</scope>
    <source>
        <strain evidence="3">HSMRA1968</strain>
        <tissue evidence="3">Whole embryos</tissue>
    </source>
</reference>
<dbReference type="GO" id="GO:0006357">
    <property type="term" value="P:regulation of transcription by RNA polymerase II"/>
    <property type="evidence" value="ECO:0007669"/>
    <property type="project" value="TreeGrafter"/>
</dbReference>
<dbReference type="PANTHER" id="PTHR12243:SF67">
    <property type="entry name" value="COREPRESSOR OF PANGOLIN, ISOFORM A-RELATED"/>
    <property type="match status" value="1"/>
</dbReference>
<comment type="caution">
    <text evidence="3">The sequence shown here is derived from an EMBL/GenBank/DDBJ whole genome shotgun (WGS) entry which is preliminary data.</text>
</comment>
<dbReference type="Pfam" id="PF10545">
    <property type="entry name" value="MADF_DNA_bdg"/>
    <property type="match status" value="1"/>
</dbReference>
<dbReference type="Proteomes" id="UP001151699">
    <property type="component" value="Unassembled WGS sequence"/>
</dbReference>
<feature type="region of interest" description="Disordered" evidence="1">
    <location>
        <begin position="16"/>
        <end position="46"/>
    </location>
</feature>
<feature type="compositionally biased region" description="Low complexity" evidence="1">
    <location>
        <begin position="27"/>
        <end position="37"/>
    </location>
</feature>
<dbReference type="InterPro" id="IPR006578">
    <property type="entry name" value="MADF-dom"/>
</dbReference>
<dbReference type="GO" id="GO:0005634">
    <property type="term" value="C:nucleus"/>
    <property type="evidence" value="ECO:0007669"/>
    <property type="project" value="TreeGrafter"/>
</dbReference>
<evidence type="ECO:0000256" key="1">
    <source>
        <dbReference type="SAM" id="MobiDB-lite"/>
    </source>
</evidence>
<dbReference type="PANTHER" id="PTHR12243">
    <property type="entry name" value="MADF DOMAIN TRANSCRIPTION FACTOR"/>
    <property type="match status" value="1"/>
</dbReference>
<proteinExistence type="predicted"/>
<gene>
    <name evidence="3" type="ORF">Bhyg_16428</name>
</gene>
<sequence length="242" mass="27725">MADVFICKNEFLEDMEDDPLSQLSNSTPPTQKTTPTQPKKRNPKPKVCSEWTNAQIFKLISCVKCTPPLWNAKQKRYRQVLWKDLSKNAFEGKFTDNELIAKWANLRIQYRSNKKLKSNQGSTDLVTWKFFDAMSFVDHTENKQSSNSVNVDEESYDSTFDRLSTTTPVPSLLSSPTTTSSAPTVMDTLCVKEHHQSAEDEFDVFGKYVASELRSLTDPRAAQRIRFKVARYLMDCIEDELA</sequence>
<keyword evidence="4" id="KW-1185">Reference proteome</keyword>